<feature type="region of interest" description="Disordered" evidence="1">
    <location>
        <begin position="1"/>
        <end position="21"/>
    </location>
</feature>
<protein>
    <submittedName>
        <fullName evidence="2">Uncharacterized protein</fullName>
    </submittedName>
</protein>
<dbReference type="EMBL" id="BRVS01000018">
    <property type="protein sequence ID" value="GLB68448.1"/>
    <property type="molecule type" value="Genomic_DNA"/>
</dbReference>
<dbReference type="Proteomes" id="UP001209654">
    <property type="component" value="Unassembled WGS sequence"/>
</dbReference>
<keyword evidence="3" id="KW-1185">Reference proteome</keyword>
<sequence length="157" mass="16770">MPATQPSPQPDSQPGSRPSSDKLKEILSRIFDSQIPNHGDYNLVFGSTGHHGWRTPAPGKGRTFVIGYRWRPLELVIAPFDGTRLTAGGTPSAINMTNLSHAVELNGGGYEVGTNTGTTFRFGVQPRGQLPAAGCVVEQDEDSADFSRFMDGLIAAA</sequence>
<feature type="compositionally biased region" description="Pro residues" evidence="1">
    <location>
        <begin position="1"/>
        <end position="11"/>
    </location>
</feature>
<reference evidence="2 3" key="1">
    <citation type="journal article" date="2023" name="Int. J. Syst. Evol. Microbiol.">
        <title>Arthrobacter mangrovi sp. nov., an actinobacterium isolated from the rhizosphere of a mangrove.</title>
        <authorList>
            <person name="Hamada M."/>
            <person name="Saitou S."/>
            <person name="Enomoto N."/>
            <person name="Nanri K."/>
            <person name="Hidaka K."/>
            <person name="Miura T."/>
            <person name="Tamura T."/>
        </authorList>
    </citation>
    <scope>NUCLEOTIDE SEQUENCE [LARGE SCALE GENOMIC DNA]</scope>
    <source>
        <strain evidence="2 3">NBRC 112813</strain>
    </source>
</reference>
<proteinExistence type="predicted"/>
<evidence type="ECO:0000313" key="2">
    <source>
        <dbReference type="EMBL" id="GLB68448.1"/>
    </source>
</evidence>
<evidence type="ECO:0000256" key="1">
    <source>
        <dbReference type="SAM" id="MobiDB-lite"/>
    </source>
</evidence>
<dbReference type="RefSeq" id="WP_264796544.1">
    <property type="nucleotide sequence ID" value="NZ_BRVS01000018.1"/>
</dbReference>
<evidence type="ECO:0000313" key="3">
    <source>
        <dbReference type="Proteomes" id="UP001209654"/>
    </source>
</evidence>
<accession>A0ABQ5MWV9</accession>
<name>A0ABQ5MWV9_9MICC</name>
<organism evidence="2 3">
    <name type="scientific">Arthrobacter mangrovi</name>
    <dbReference type="NCBI Taxonomy" id="2966350"/>
    <lineage>
        <taxon>Bacteria</taxon>
        <taxon>Bacillati</taxon>
        <taxon>Actinomycetota</taxon>
        <taxon>Actinomycetes</taxon>
        <taxon>Micrococcales</taxon>
        <taxon>Micrococcaceae</taxon>
        <taxon>Arthrobacter</taxon>
    </lineage>
</organism>
<gene>
    <name evidence="2" type="ORF">AHIS1636_28900</name>
</gene>
<comment type="caution">
    <text evidence="2">The sequence shown here is derived from an EMBL/GenBank/DDBJ whole genome shotgun (WGS) entry which is preliminary data.</text>
</comment>